<dbReference type="InterPro" id="IPR000198">
    <property type="entry name" value="RhoGAP_dom"/>
</dbReference>
<dbReference type="PANTHER" id="PTHR12552">
    <property type="entry name" value="OLIGOPHRENIN 1"/>
    <property type="match status" value="1"/>
</dbReference>
<dbReference type="Pfam" id="PF00169">
    <property type="entry name" value="PH"/>
    <property type="match status" value="1"/>
</dbReference>
<dbReference type="EMBL" id="SUNJ01000147">
    <property type="protein sequence ID" value="TPP67861.1"/>
    <property type="molecule type" value="Genomic_DNA"/>
</dbReference>
<dbReference type="GO" id="GO:0007165">
    <property type="term" value="P:signal transduction"/>
    <property type="evidence" value="ECO:0007669"/>
    <property type="project" value="InterPro"/>
</dbReference>
<keyword evidence="1" id="KW-0343">GTPase activation</keyword>
<name>A0A504Z644_FASGI</name>
<dbReference type="Proteomes" id="UP000316759">
    <property type="component" value="Unassembled WGS sequence"/>
</dbReference>
<dbReference type="GO" id="GO:0005096">
    <property type="term" value="F:GTPase activator activity"/>
    <property type="evidence" value="ECO:0007669"/>
    <property type="project" value="UniProtKB-KW"/>
</dbReference>
<dbReference type="Gene3D" id="2.30.29.30">
    <property type="entry name" value="Pleckstrin-homology domain (PH domain)/Phosphotyrosine-binding domain (PTB)"/>
    <property type="match status" value="1"/>
</dbReference>
<feature type="compositionally biased region" description="Polar residues" evidence="2">
    <location>
        <begin position="373"/>
        <end position="416"/>
    </location>
</feature>
<evidence type="ECO:0000259" key="3">
    <source>
        <dbReference type="PROSITE" id="PS50003"/>
    </source>
</evidence>
<evidence type="ECO:0000259" key="4">
    <source>
        <dbReference type="PROSITE" id="PS50238"/>
    </source>
</evidence>
<gene>
    <name evidence="5" type="ORF">FGIG_04507</name>
</gene>
<dbReference type="InterPro" id="IPR047225">
    <property type="entry name" value="PH_GRAF"/>
</dbReference>
<dbReference type="OrthoDB" id="3183924at2759"/>
<evidence type="ECO:0000313" key="6">
    <source>
        <dbReference type="Proteomes" id="UP000316759"/>
    </source>
</evidence>
<proteinExistence type="predicted"/>
<feature type="domain" description="Rho-GAP" evidence="4">
    <location>
        <begin position="94"/>
        <end position="286"/>
    </location>
</feature>
<dbReference type="SMART" id="SM00324">
    <property type="entry name" value="RhoGAP"/>
    <property type="match status" value="1"/>
</dbReference>
<feature type="compositionally biased region" description="Pro residues" evidence="2">
    <location>
        <begin position="350"/>
        <end position="364"/>
    </location>
</feature>
<comment type="caution">
    <text evidence="5">The sequence shown here is derived from an EMBL/GenBank/DDBJ whole genome shotgun (WGS) entry which is preliminary data.</text>
</comment>
<accession>A0A504Z644</accession>
<dbReference type="InterPro" id="IPR047234">
    <property type="entry name" value="GRAF_fam"/>
</dbReference>
<sequence length="557" mass="61819">MSTIWAKHFCIYKRDVKQLDMIPYVQGRSSSDLATEQYSVKSCVRRSSDSIDRRFCFDVEVENRSTPLTLQAQSQDDLVQWLRVMDGQEPQYADRLVSVVDADRTSLTPQSIQFFCRLLEVIEKQGLYTSGIYRISGVKSKICSLIRQALSPTGVSLQYLSECDVHLLTGTVKYFVRHLEEPLMTFRLYDDVVAAVKRSPEERLELLRHLLDLLPSRNREVLSILMNHLAKVASYSTRNNMTSSNLAIVFAPSLMRSQEESVAAIMNTKFSSTAVELMIDNCITLFGSHSPSSNSVARPVPPYIEPVYSTPVVNNSIGSPLYRLSNDELGSMPVDRSARLNRDLIRRKPTAPPAPNCLPRPSPFVPTLLPASAESSSTQPNAVFDSAQSTESHQRNQQVSPKTTLSKPTLETHQDSVLSRTAAVITPRMANEQVLTLSDALPKMKSVPLPQTFGSSCHSFDKTHTTHPPSEPVPTVSGISASGDHVTPGAKFSTVMLRRALSGSMPVDRSARLNRDLIRRKPTAPSAPNCLPRPSPFVPISFLRLQSPLLPNQCSLR</sequence>
<dbReference type="Gene3D" id="1.10.555.10">
    <property type="entry name" value="Rho GTPase activation protein"/>
    <property type="match status" value="1"/>
</dbReference>
<dbReference type="InterPro" id="IPR008936">
    <property type="entry name" value="Rho_GTPase_activation_prot"/>
</dbReference>
<protein>
    <submittedName>
        <fullName evidence="5">Rho GTPase-activating protein 26</fullName>
    </submittedName>
</protein>
<evidence type="ECO:0000313" key="5">
    <source>
        <dbReference type="EMBL" id="TPP67861.1"/>
    </source>
</evidence>
<feature type="region of interest" description="Disordered" evidence="2">
    <location>
        <begin position="346"/>
        <end position="416"/>
    </location>
</feature>
<dbReference type="InterPro" id="IPR001849">
    <property type="entry name" value="PH_domain"/>
</dbReference>
<dbReference type="AlphaFoldDB" id="A0A504Z644"/>
<dbReference type="Pfam" id="PF00620">
    <property type="entry name" value="RhoGAP"/>
    <property type="match status" value="1"/>
</dbReference>
<dbReference type="PROSITE" id="PS50238">
    <property type="entry name" value="RHOGAP"/>
    <property type="match status" value="1"/>
</dbReference>
<dbReference type="SUPFAM" id="SSF50729">
    <property type="entry name" value="PH domain-like"/>
    <property type="match status" value="1"/>
</dbReference>
<dbReference type="CDD" id="cd01249">
    <property type="entry name" value="BAR-PH_GRAF_family"/>
    <property type="match status" value="1"/>
</dbReference>
<dbReference type="SUPFAM" id="SSF48350">
    <property type="entry name" value="GTPase activation domain, GAP"/>
    <property type="match status" value="1"/>
</dbReference>
<reference evidence="5 6" key="1">
    <citation type="submission" date="2019-04" db="EMBL/GenBank/DDBJ databases">
        <title>Annotation for the trematode Fasciola gigantica.</title>
        <authorList>
            <person name="Choi Y.-J."/>
        </authorList>
    </citation>
    <scope>NUCLEOTIDE SEQUENCE [LARGE SCALE GENOMIC DNA]</scope>
    <source>
        <strain evidence="5">Uganda_cow_1</strain>
    </source>
</reference>
<keyword evidence="6" id="KW-1185">Reference proteome</keyword>
<dbReference type="PROSITE" id="PS50003">
    <property type="entry name" value="PH_DOMAIN"/>
    <property type="match status" value="1"/>
</dbReference>
<dbReference type="InterPro" id="IPR011993">
    <property type="entry name" value="PH-like_dom_sf"/>
</dbReference>
<dbReference type="STRING" id="46835.A0A504Z644"/>
<feature type="domain" description="PH" evidence="3">
    <location>
        <begin position="1"/>
        <end position="90"/>
    </location>
</feature>
<evidence type="ECO:0000256" key="1">
    <source>
        <dbReference type="ARBA" id="ARBA00022468"/>
    </source>
</evidence>
<dbReference type="PANTHER" id="PTHR12552:SF1">
    <property type="entry name" value="RHO GTPASE-ACTIVATING PROTEIN GRAF"/>
    <property type="match status" value="1"/>
</dbReference>
<organism evidence="5 6">
    <name type="scientific">Fasciola gigantica</name>
    <name type="common">Giant liver fluke</name>
    <dbReference type="NCBI Taxonomy" id="46835"/>
    <lineage>
        <taxon>Eukaryota</taxon>
        <taxon>Metazoa</taxon>
        <taxon>Spiralia</taxon>
        <taxon>Lophotrochozoa</taxon>
        <taxon>Platyhelminthes</taxon>
        <taxon>Trematoda</taxon>
        <taxon>Digenea</taxon>
        <taxon>Plagiorchiida</taxon>
        <taxon>Echinostomata</taxon>
        <taxon>Echinostomatoidea</taxon>
        <taxon>Fasciolidae</taxon>
        <taxon>Fasciola</taxon>
    </lineage>
</organism>
<evidence type="ECO:0000256" key="2">
    <source>
        <dbReference type="SAM" id="MobiDB-lite"/>
    </source>
</evidence>